<keyword evidence="2" id="KW-1185">Reference proteome</keyword>
<accession>A0AAN8BU41</accession>
<gene>
    <name evidence="1" type="ORF">CgunFtcFv8_018814</name>
</gene>
<name>A0AAN8BU41_CHAGU</name>
<proteinExistence type="predicted"/>
<comment type="caution">
    <text evidence="1">The sequence shown here is derived from an EMBL/GenBank/DDBJ whole genome shotgun (WGS) entry which is preliminary data.</text>
</comment>
<organism evidence="1 2">
    <name type="scientific">Champsocephalus gunnari</name>
    <name type="common">Mackerel icefish</name>
    <dbReference type="NCBI Taxonomy" id="52237"/>
    <lineage>
        <taxon>Eukaryota</taxon>
        <taxon>Metazoa</taxon>
        <taxon>Chordata</taxon>
        <taxon>Craniata</taxon>
        <taxon>Vertebrata</taxon>
        <taxon>Euteleostomi</taxon>
        <taxon>Actinopterygii</taxon>
        <taxon>Neopterygii</taxon>
        <taxon>Teleostei</taxon>
        <taxon>Neoteleostei</taxon>
        <taxon>Acanthomorphata</taxon>
        <taxon>Eupercaria</taxon>
        <taxon>Perciformes</taxon>
        <taxon>Notothenioidei</taxon>
        <taxon>Channichthyidae</taxon>
        <taxon>Champsocephalus</taxon>
    </lineage>
</organism>
<evidence type="ECO:0000313" key="1">
    <source>
        <dbReference type="EMBL" id="KAK5891581.1"/>
    </source>
</evidence>
<evidence type="ECO:0000313" key="2">
    <source>
        <dbReference type="Proteomes" id="UP001331515"/>
    </source>
</evidence>
<sequence length="217" mass="25289">MPSTICSHVQVRNQHYCVKLIELCVYQGVRWNFKSFTFLLGVFQSIFGLTEPLFQVLQSKTVDIQKYQNTMSTLSALKATRTDEKFSRIYDETVKAVGDPVPRRKRRHRGWDGLEQGFNQHQEGDEETGVSFRRLYLQIVDGIVLHITQRVADMEHLNFFRILEHTSFTHFYKPAAFPSSELAQLINTYPFFDEQKLRNELHPCCTTTGCFTSHQES</sequence>
<dbReference type="Proteomes" id="UP001331515">
    <property type="component" value="Unassembled WGS sequence"/>
</dbReference>
<protein>
    <submittedName>
        <fullName evidence="1">Uncharacterized protein</fullName>
    </submittedName>
</protein>
<dbReference type="EMBL" id="JAURVH010001536">
    <property type="protein sequence ID" value="KAK5891581.1"/>
    <property type="molecule type" value="Genomic_DNA"/>
</dbReference>
<dbReference type="AlphaFoldDB" id="A0AAN8BU41"/>
<reference evidence="1 2" key="1">
    <citation type="journal article" date="2023" name="Mol. Biol. Evol.">
        <title>Genomics of Secondarily Temperate Adaptation in the Only Non-Antarctic Icefish.</title>
        <authorList>
            <person name="Rivera-Colon A.G."/>
            <person name="Rayamajhi N."/>
            <person name="Minhas B.F."/>
            <person name="Madrigal G."/>
            <person name="Bilyk K.T."/>
            <person name="Yoon V."/>
            <person name="Hune M."/>
            <person name="Gregory S."/>
            <person name="Cheng C.H.C."/>
            <person name="Catchen J.M."/>
        </authorList>
    </citation>
    <scope>NUCLEOTIDE SEQUENCE [LARGE SCALE GENOMIC DNA]</scope>
    <source>
        <tissue evidence="1">White muscle</tissue>
    </source>
</reference>